<protein>
    <submittedName>
        <fullName evidence="2">(thale cress) hypothetical protein</fullName>
    </submittedName>
</protein>
<evidence type="ECO:0000313" key="2">
    <source>
        <dbReference type="EMBL" id="CAD5324686.1"/>
    </source>
</evidence>
<evidence type="ECO:0000256" key="1">
    <source>
        <dbReference type="SAM" id="MobiDB-lite"/>
    </source>
</evidence>
<dbReference type="PANTHER" id="PTHR31973">
    <property type="entry name" value="POLYPROTEIN, PUTATIVE-RELATED"/>
    <property type="match status" value="1"/>
</dbReference>
<feature type="compositionally biased region" description="Acidic residues" evidence="1">
    <location>
        <begin position="185"/>
        <end position="205"/>
    </location>
</feature>
<sequence length="491" mass="55972">MSKIVPIIAGMNLSGLEEIVLKEFMNKDLTLETPRFRYLPSNIMDYTTGKKTPPILITSEVGLKFFIEMFGRNKGLNLFVNFSEMIEIGNSRRKNVREKDVAGSCIMKSKKRAISSSCEGFARSDDDIEWEAPTAGSETPKFPTTQDDEAVIAEVEVLEAMYNRGDEQLPSSGSERKSRTSANSDEYEDLFGDSEEEVEDGENVDDVTPTGYDTEFWGHFLDDELDGSNAPEIMCSPRGTRTQEDKVCNDGKGSSIDSKTMPNGGQRNRETKKLDDIDEEFYIPPLFNDTEYERNEIPDLDIEDDKKGIYKERWRIMSHEMKTCGYYQIRKADLEHKCNIETRGQYMKMATSRVIASVYKAKFSKFSQGPVPLDLQQMVLKDLRVTTSYGTCWRAKEKVVEEVFGTDDDAYKSLEAYLYVLKLTNPSTITDIKTDIEENGCRRFLYMFLAFGASIEGFRYLRRVIVVDGTHLNGKYKGVLFTDISMILIHK</sequence>
<feature type="compositionally biased region" description="Polar residues" evidence="1">
    <location>
        <begin position="255"/>
        <end position="266"/>
    </location>
</feature>
<name>A0A7G2EMX2_ARATH</name>
<dbReference type="EMBL" id="LR881468">
    <property type="protein sequence ID" value="CAD5324686.1"/>
    <property type="molecule type" value="Genomic_DNA"/>
</dbReference>
<proteinExistence type="predicted"/>
<feature type="region of interest" description="Disordered" evidence="1">
    <location>
        <begin position="164"/>
        <end position="206"/>
    </location>
</feature>
<evidence type="ECO:0000313" key="3">
    <source>
        <dbReference type="Proteomes" id="UP000516314"/>
    </source>
</evidence>
<accession>A0A7G2EMX2</accession>
<gene>
    <name evidence="2" type="ORF">AT9943_LOCUS12568</name>
</gene>
<dbReference type="PANTHER" id="PTHR31973:SF187">
    <property type="entry name" value="MUTATOR TRANSPOSASE MUDRA PROTEIN"/>
    <property type="match status" value="1"/>
</dbReference>
<dbReference type="Proteomes" id="UP000516314">
    <property type="component" value="Chromosome 3"/>
</dbReference>
<feature type="region of interest" description="Disordered" evidence="1">
    <location>
        <begin position="237"/>
        <end position="269"/>
    </location>
</feature>
<organism evidence="2 3">
    <name type="scientific">Arabidopsis thaliana</name>
    <name type="common">Mouse-ear cress</name>
    <dbReference type="NCBI Taxonomy" id="3702"/>
    <lineage>
        <taxon>Eukaryota</taxon>
        <taxon>Viridiplantae</taxon>
        <taxon>Streptophyta</taxon>
        <taxon>Embryophyta</taxon>
        <taxon>Tracheophyta</taxon>
        <taxon>Spermatophyta</taxon>
        <taxon>Magnoliopsida</taxon>
        <taxon>eudicotyledons</taxon>
        <taxon>Gunneridae</taxon>
        <taxon>Pentapetalae</taxon>
        <taxon>rosids</taxon>
        <taxon>malvids</taxon>
        <taxon>Brassicales</taxon>
        <taxon>Brassicaceae</taxon>
        <taxon>Camelineae</taxon>
        <taxon>Arabidopsis</taxon>
    </lineage>
</organism>
<dbReference type="AlphaFoldDB" id="A0A7G2EMX2"/>
<reference evidence="2 3" key="1">
    <citation type="submission" date="2020-09" db="EMBL/GenBank/DDBJ databases">
        <authorList>
            <person name="Ashkenazy H."/>
        </authorList>
    </citation>
    <scope>NUCLEOTIDE SEQUENCE [LARGE SCALE GENOMIC DNA]</scope>
    <source>
        <strain evidence="3">cv. Cdm-0</strain>
    </source>
</reference>